<dbReference type="SUPFAM" id="SSF46785">
    <property type="entry name" value="Winged helix' DNA-binding domain"/>
    <property type="match status" value="1"/>
</dbReference>
<dbReference type="SMART" id="SM00843">
    <property type="entry name" value="Ftsk_gamma"/>
    <property type="match status" value="1"/>
</dbReference>
<protein>
    <recommendedName>
        <fullName evidence="3">DNA translocase FtsK</fullName>
    </recommendedName>
</protein>
<dbReference type="PROSITE" id="PS50901">
    <property type="entry name" value="FTSK"/>
    <property type="match status" value="1"/>
</dbReference>
<evidence type="ECO:0000259" key="16">
    <source>
        <dbReference type="PROSITE" id="PS50901"/>
    </source>
</evidence>
<dbReference type="InterPro" id="IPR002543">
    <property type="entry name" value="FtsK_dom"/>
</dbReference>
<dbReference type="InterPro" id="IPR018541">
    <property type="entry name" value="Ftsk_gamma"/>
</dbReference>
<comment type="subcellular location">
    <subcellularLocation>
        <location evidence="1">Cell membrane</location>
        <topology evidence="1">Multi-pass membrane protein</topology>
    </subcellularLocation>
</comment>
<dbReference type="InterPro" id="IPR041027">
    <property type="entry name" value="FtsK_alpha"/>
</dbReference>
<organism evidence="17 18">
    <name type="scientific">Acinetobacter bouvetii</name>
    <dbReference type="NCBI Taxonomy" id="202951"/>
    <lineage>
        <taxon>Bacteria</taxon>
        <taxon>Pseudomonadati</taxon>
        <taxon>Pseudomonadota</taxon>
        <taxon>Gammaproteobacteria</taxon>
        <taxon>Moraxellales</taxon>
        <taxon>Moraxellaceae</taxon>
        <taxon>Acinetobacter</taxon>
    </lineage>
</organism>
<dbReference type="AlphaFoldDB" id="A0A4Q7AQZ6"/>
<feature type="transmembrane region" description="Helical" evidence="15">
    <location>
        <begin position="12"/>
        <end position="35"/>
    </location>
</feature>
<dbReference type="EMBL" id="SGSU01000016">
    <property type="protein sequence ID" value="RZG65321.1"/>
    <property type="molecule type" value="Genomic_DNA"/>
</dbReference>
<keyword evidence="7 14" id="KW-0547">Nucleotide-binding</keyword>
<name>A0A4Q7AQZ6_9GAMM</name>
<dbReference type="InterPro" id="IPR050206">
    <property type="entry name" value="FtsK/SpoIIIE/SftA"/>
</dbReference>
<keyword evidence="6 15" id="KW-0812">Transmembrane</keyword>
<dbReference type="RefSeq" id="WP_130147204.1">
    <property type="nucleotide sequence ID" value="NZ_SGSU01000016.1"/>
</dbReference>
<evidence type="ECO:0000256" key="11">
    <source>
        <dbReference type="ARBA" id="ARBA00023125"/>
    </source>
</evidence>
<evidence type="ECO:0000313" key="18">
    <source>
        <dbReference type="Proteomes" id="UP000293483"/>
    </source>
</evidence>
<evidence type="ECO:0000256" key="5">
    <source>
        <dbReference type="ARBA" id="ARBA00022618"/>
    </source>
</evidence>
<evidence type="ECO:0000256" key="10">
    <source>
        <dbReference type="ARBA" id="ARBA00022989"/>
    </source>
</evidence>
<dbReference type="InterPro" id="IPR036390">
    <property type="entry name" value="WH_DNA-bd_sf"/>
</dbReference>
<keyword evidence="5" id="KW-0132">Cell division</keyword>
<evidence type="ECO:0000313" key="17">
    <source>
        <dbReference type="EMBL" id="RZG65321.1"/>
    </source>
</evidence>
<evidence type="ECO:0000256" key="7">
    <source>
        <dbReference type="ARBA" id="ARBA00022741"/>
    </source>
</evidence>
<keyword evidence="8" id="KW-0159">Chromosome partition</keyword>
<dbReference type="PANTHER" id="PTHR22683">
    <property type="entry name" value="SPORULATION PROTEIN RELATED"/>
    <property type="match status" value="1"/>
</dbReference>
<dbReference type="Proteomes" id="UP000293483">
    <property type="component" value="Unassembled WGS sequence"/>
</dbReference>
<dbReference type="InterPro" id="IPR025199">
    <property type="entry name" value="FtsK_4TM"/>
</dbReference>
<sequence length="1032" mass="113211">MTAVSSAYAQRLVMTLFLVSFGIYLFLATVTYTPFDPGWMHISSDTLQVSNASGVAGAWIADLLFGFLGWASLLIPVYLFAEAIQVWWPHSFLNRPFRYAAQFFILLASASLLFLLWNVPADTLDNSSGGIIGYELGGSLKNLLTVYGAVPFLLAFLILLLTLAFGIKWNRTWATLKAAPAYLQDLFYRNVPESESAFDRTAPPLKKDTAAAKPAAAVTPAPEHHEVQVDPAVRDRAAERLFEDIAHKEWTSAQNQPLDDFLDEAEQDEEFERTLEKAHRLEQDSQRVVVTGEVWRALNSNEDQRHKQDIDALLKAAEEEQPSSPAGHFQHVVHPQAGIEAAEAPKQKNVDWDDDEIFDELLAAVPNGKTATDVHTPFNHAANAASPASALHILDNTASVTAAAAMPAAAAVQPVPFPKSAVEPDFDDLGDLLVDEADAVEPAPRTAGSYAQSSAFVKADIQTNFNPPAAVPESYISEDEKALIAVNKDAFRDVWQDTAGKPAEVDFDEEDDFDLDAPLTDAMGRPMSRAMQVAKKRLDLPPLPGLELLDKIDPNKKVNFTAEQLARLSELLEIKLQEFNVKAKVIEAQPGPVVTRFELDLAPGVKASKVTNISKDLARSMSMASVRVVEVIPGKPYIGIEVPNSAREMVRLIELLTIPAFTDPSSILSMAMGKDISGNPVIADLGKAPHMLVAGTTGSGKSVAVNSMILSMLLKYTPDQLRFILIDPKQLELANYNDIPHLLTPVVTDMKDAVNALNWCVNEMERRYKLMSFLKIRKLADYNRKVEEALINGEDLIDPTWKASDSVAGERAPRLEPLPSIVIVADEFADMIMQVGKKAEEMITRLAQKSRAAGIHLLLATQRPSVDVITGLIKANIPTRVALRVNSKIDSRTILDAGGAEDMLGHGDMLFLGPGKIEPERVHGAFISDDEVNRICDAWRERGEPNYVDEILTPYDEEPTSRGFEDGDGGSDRDALYDQCVSFVLETRKASTSSLQRKFSLGYNRAARIIDQMEENGIVSGMGANGKRDILV</sequence>
<dbReference type="GO" id="GO:0007059">
    <property type="term" value="P:chromosome segregation"/>
    <property type="evidence" value="ECO:0007669"/>
    <property type="project" value="UniProtKB-KW"/>
</dbReference>
<feature type="domain" description="FtsK" evidence="16">
    <location>
        <begin position="678"/>
        <end position="892"/>
    </location>
</feature>
<dbReference type="GO" id="GO:0051301">
    <property type="term" value="P:cell division"/>
    <property type="evidence" value="ECO:0007669"/>
    <property type="project" value="UniProtKB-KW"/>
</dbReference>
<feature type="transmembrane region" description="Helical" evidence="15">
    <location>
        <begin position="99"/>
        <end position="117"/>
    </location>
</feature>
<dbReference type="InterPro" id="IPR027417">
    <property type="entry name" value="P-loop_NTPase"/>
</dbReference>
<keyword evidence="12 15" id="KW-0472">Membrane</keyword>
<keyword evidence="13" id="KW-0131">Cell cycle</keyword>
<dbReference type="Pfam" id="PF13491">
    <property type="entry name" value="FtsK_4TM"/>
    <property type="match status" value="1"/>
</dbReference>
<evidence type="ECO:0000256" key="15">
    <source>
        <dbReference type="SAM" id="Phobius"/>
    </source>
</evidence>
<accession>A0A4Q7AQZ6</accession>
<keyword evidence="9 14" id="KW-0067">ATP-binding</keyword>
<evidence type="ECO:0000256" key="2">
    <source>
        <dbReference type="ARBA" id="ARBA00006474"/>
    </source>
</evidence>
<feature type="binding site" evidence="14">
    <location>
        <begin position="695"/>
        <end position="702"/>
    </location>
    <ligand>
        <name>ATP</name>
        <dbReference type="ChEBI" id="CHEBI:30616"/>
    </ligand>
</feature>
<dbReference type="PANTHER" id="PTHR22683:SF41">
    <property type="entry name" value="DNA TRANSLOCASE FTSK"/>
    <property type="match status" value="1"/>
</dbReference>
<dbReference type="GO" id="GO:0003677">
    <property type="term" value="F:DNA binding"/>
    <property type="evidence" value="ECO:0007669"/>
    <property type="project" value="UniProtKB-KW"/>
</dbReference>
<dbReference type="Pfam" id="PF01580">
    <property type="entry name" value="FtsK_SpoIIIE"/>
    <property type="match status" value="1"/>
</dbReference>
<evidence type="ECO:0000256" key="13">
    <source>
        <dbReference type="ARBA" id="ARBA00023306"/>
    </source>
</evidence>
<comment type="similarity">
    <text evidence="2">Belongs to the FtsK/SpoIIIE/SftA family.</text>
</comment>
<dbReference type="CDD" id="cd01127">
    <property type="entry name" value="TrwB_TraG_TraD_VirD4"/>
    <property type="match status" value="1"/>
</dbReference>
<evidence type="ECO:0000256" key="14">
    <source>
        <dbReference type="PROSITE-ProRule" id="PRU00289"/>
    </source>
</evidence>
<dbReference type="Gene3D" id="3.40.50.300">
    <property type="entry name" value="P-loop containing nucleotide triphosphate hydrolases"/>
    <property type="match status" value="1"/>
</dbReference>
<evidence type="ECO:0000256" key="9">
    <source>
        <dbReference type="ARBA" id="ARBA00022840"/>
    </source>
</evidence>
<evidence type="ECO:0000256" key="4">
    <source>
        <dbReference type="ARBA" id="ARBA00022475"/>
    </source>
</evidence>
<keyword evidence="10 15" id="KW-1133">Transmembrane helix</keyword>
<feature type="transmembrane region" description="Helical" evidence="15">
    <location>
        <begin position="144"/>
        <end position="167"/>
    </location>
</feature>
<dbReference type="GO" id="GO:0005886">
    <property type="term" value="C:plasma membrane"/>
    <property type="evidence" value="ECO:0007669"/>
    <property type="project" value="UniProtKB-SubCell"/>
</dbReference>
<proteinExistence type="inferred from homology"/>
<dbReference type="GO" id="GO:0005524">
    <property type="term" value="F:ATP binding"/>
    <property type="evidence" value="ECO:0007669"/>
    <property type="project" value="UniProtKB-UniRule"/>
</dbReference>
<dbReference type="Pfam" id="PF17854">
    <property type="entry name" value="FtsK_alpha"/>
    <property type="match status" value="1"/>
</dbReference>
<evidence type="ECO:0000256" key="1">
    <source>
        <dbReference type="ARBA" id="ARBA00004651"/>
    </source>
</evidence>
<reference evidence="17 18" key="1">
    <citation type="submission" date="2019-02" db="EMBL/GenBank/DDBJ databases">
        <title>The Batch Genome Submission of Acinetobacter spp. strains.</title>
        <authorList>
            <person name="Qin J."/>
            <person name="Hu Y."/>
            <person name="Ye H."/>
            <person name="Wei L."/>
            <person name="Feng Y."/>
            <person name="Zong Z."/>
        </authorList>
    </citation>
    <scope>NUCLEOTIDE SEQUENCE [LARGE SCALE GENOMIC DNA]</scope>
    <source>
        <strain evidence="17 18">WCHABo060081</strain>
    </source>
</reference>
<evidence type="ECO:0000256" key="8">
    <source>
        <dbReference type="ARBA" id="ARBA00022829"/>
    </source>
</evidence>
<evidence type="ECO:0000256" key="3">
    <source>
        <dbReference type="ARBA" id="ARBA00020887"/>
    </source>
</evidence>
<evidence type="ECO:0000256" key="12">
    <source>
        <dbReference type="ARBA" id="ARBA00023136"/>
    </source>
</evidence>
<gene>
    <name evidence="17" type="ORF">EXE25_13690</name>
</gene>
<dbReference type="Pfam" id="PF09397">
    <property type="entry name" value="FtsK_gamma"/>
    <property type="match status" value="1"/>
</dbReference>
<keyword evidence="4" id="KW-1003">Cell membrane</keyword>
<dbReference type="STRING" id="202951.GCA_001485025_02773"/>
<dbReference type="Gene3D" id="3.30.980.40">
    <property type="match status" value="1"/>
</dbReference>
<comment type="caution">
    <text evidence="17">The sequence shown here is derived from an EMBL/GenBank/DDBJ whole genome shotgun (WGS) entry which is preliminary data.</text>
</comment>
<dbReference type="InterPro" id="IPR036388">
    <property type="entry name" value="WH-like_DNA-bd_sf"/>
</dbReference>
<evidence type="ECO:0000256" key="6">
    <source>
        <dbReference type="ARBA" id="ARBA00022692"/>
    </source>
</evidence>
<feature type="transmembrane region" description="Helical" evidence="15">
    <location>
        <begin position="55"/>
        <end position="79"/>
    </location>
</feature>
<dbReference type="SUPFAM" id="SSF52540">
    <property type="entry name" value="P-loop containing nucleoside triphosphate hydrolases"/>
    <property type="match status" value="1"/>
</dbReference>
<dbReference type="Gene3D" id="1.10.10.10">
    <property type="entry name" value="Winged helix-like DNA-binding domain superfamily/Winged helix DNA-binding domain"/>
    <property type="match status" value="1"/>
</dbReference>
<keyword evidence="11" id="KW-0238">DNA-binding</keyword>